<feature type="region of interest" description="Disordered" evidence="3">
    <location>
        <begin position="1"/>
        <end position="31"/>
    </location>
</feature>
<gene>
    <name evidence="5" type="ORF">B0H64DRAFT_203880</name>
</gene>
<dbReference type="PROSITE" id="PS00463">
    <property type="entry name" value="ZN2_CY6_FUNGAL_1"/>
    <property type="match status" value="1"/>
</dbReference>
<proteinExistence type="predicted"/>
<dbReference type="CDD" id="cd12148">
    <property type="entry name" value="fungal_TF_MHR"/>
    <property type="match status" value="1"/>
</dbReference>
<dbReference type="AlphaFoldDB" id="A0AAE0HAQ4"/>
<dbReference type="Gene3D" id="4.10.240.10">
    <property type="entry name" value="Zn(2)-C6 fungal-type DNA-binding domain"/>
    <property type="match status" value="1"/>
</dbReference>
<dbReference type="PANTHER" id="PTHR46910:SF25">
    <property type="entry name" value="ABC-TRANSPORTER-REGULATING TRANSCRIPTION FACTOR"/>
    <property type="match status" value="1"/>
</dbReference>
<reference evidence="5" key="1">
    <citation type="journal article" date="2023" name="Mol. Phylogenet. Evol.">
        <title>Genome-scale phylogeny and comparative genomics of the fungal order Sordariales.</title>
        <authorList>
            <person name="Hensen N."/>
            <person name="Bonometti L."/>
            <person name="Westerberg I."/>
            <person name="Brannstrom I.O."/>
            <person name="Guillou S."/>
            <person name="Cros-Aarteil S."/>
            <person name="Calhoun S."/>
            <person name="Haridas S."/>
            <person name="Kuo A."/>
            <person name="Mondo S."/>
            <person name="Pangilinan J."/>
            <person name="Riley R."/>
            <person name="LaButti K."/>
            <person name="Andreopoulos B."/>
            <person name="Lipzen A."/>
            <person name="Chen C."/>
            <person name="Yan M."/>
            <person name="Daum C."/>
            <person name="Ng V."/>
            <person name="Clum A."/>
            <person name="Steindorff A."/>
            <person name="Ohm R.A."/>
            <person name="Martin F."/>
            <person name="Silar P."/>
            <person name="Natvig D.O."/>
            <person name="Lalanne C."/>
            <person name="Gautier V."/>
            <person name="Ament-Velasquez S.L."/>
            <person name="Kruys A."/>
            <person name="Hutchinson M.I."/>
            <person name="Powell A.J."/>
            <person name="Barry K."/>
            <person name="Miller A.N."/>
            <person name="Grigoriev I.V."/>
            <person name="Debuchy R."/>
            <person name="Gladieux P."/>
            <person name="Hiltunen Thoren M."/>
            <person name="Johannesson H."/>
        </authorList>
    </citation>
    <scope>NUCLEOTIDE SEQUENCE</scope>
    <source>
        <strain evidence="5">CBS 168.71</strain>
    </source>
</reference>
<dbReference type="Proteomes" id="UP001278766">
    <property type="component" value="Unassembled WGS sequence"/>
</dbReference>
<dbReference type="RefSeq" id="XP_062656490.1">
    <property type="nucleotide sequence ID" value="XM_062799307.1"/>
</dbReference>
<dbReference type="GO" id="GO:0008270">
    <property type="term" value="F:zinc ion binding"/>
    <property type="evidence" value="ECO:0007669"/>
    <property type="project" value="InterPro"/>
</dbReference>
<feature type="compositionally biased region" description="Polar residues" evidence="3">
    <location>
        <begin position="112"/>
        <end position="126"/>
    </location>
</feature>
<dbReference type="InterPro" id="IPR050987">
    <property type="entry name" value="AtrR-like"/>
</dbReference>
<evidence type="ECO:0000313" key="6">
    <source>
        <dbReference type="Proteomes" id="UP001278766"/>
    </source>
</evidence>
<evidence type="ECO:0000313" key="5">
    <source>
        <dbReference type="EMBL" id="KAK3292976.1"/>
    </source>
</evidence>
<dbReference type="GO" id="GO:0003677">
    <property type="term" value="F:DNA binding"/>
    <property type="evidence" value="ECO:0007669"/>
    <property type="project" value="InterPro"/>
</dbReference>
<dbReference type="PANTHER" id="PTHR46910">
    <property type="entry name" value="TRANSCRIPTION FACTOR PDR1"/>
    <property type="match status" value="1"/>
</dbReference>
<evidence type="ECO:0000256" key="2">
    <source>
        <dbReference type="ARBA" id="ARBA00023242"/>
    </source>
</evidence>
<dbReference type="GO" id="GO:0000981">
    <property type="term" value="F:DNA-binding transcription factor activity, RNA polymerase II-specific"/>
    <property type="evidence" value="ECO:0007669"/>
    <property type="project" value="InterPro"/>
</dbReference>
<feature type="region of interest" description="Disordered" evidence="3">
    <location>
        <begin position="105"/>
        <end position="126"/>
    </location>
</feature>
<dbReference type="GO" id="GO:0006351">
    <property type="term" value="P:DNA-templated transcription"/>
    <property type="evidence" value="ECO:0007669"/>
    <property type="project" value="InterPro"/>
</dbReference>
<dbReference type="InterPro" id="IPR007219">
    <property type="entry name" value="XnlR_reg_dom"/>
</dbReference>
<reference evidence="5" key="2">
    <citation type="submission" date="2023-06" db="EMBL/GenBank/DDBJ databases">
        <authorList>
            <consortium name="Lawrence Berkeley National Laboratory"/>
            <person name="Haridas S."/>
            <person name="Hensen N."/>
            <person name="Bonometti L."/>
            <person name="Westerberg I."/>
            <person name="Brannstrom I.O."/>
            <person name="Guillou S."/>
            <person name="Cros-Aarteil S."/>
            <person name="Calhoun S."/>
            <person name="Kuo A."/>
            <person name="Mondo S."/>
            <person name="Pangilinan J."/>
            <person name="Riley R."/>
            <person name="Labutti K."/>
            <person name="Andreopoulos B."/>
            <person name="Lipzen A."/>
            <person name="Chen C."/>
            <person name="Yanf M."/>
            <person name="Daum C."/>
            <person name="Ng V."/>
            <person name="Clum A."/>
            <person name="Steindorff A."/>
            <person name="Ohm R."/>
            <person name="Martin F."/>
            <person name="Silar P."/>
            <person name="Natvig D."/>
            <person name="Lalanne C."/>
            <person name="Gautier V."/>
            <person name="Ament-Velasquez S.L."/>
            <person name="Kruys A."/>
            <person name="Hutchinson M.I."/>
            <person name="Powell A.J."/>
            <person name="Barry K."/>
            <person name="Miller A.N."/>
            <person name="Grigoriev I.V."/>
            <person name="Debuchy R."/>
            <person name="Gladieux P."/>
            <person name="Thoren M.H."/>
            <person name="Johannesson H."/>
        </authorList>
    </citation>
    <scope>NUCLEOTIDE SEQUENCE</scope>
    <source>
        <strain evidence="5">CBS 168.71</strain>
    </source>
</reference>
<keyword evidence="2" id="KW-0539">Nucleus</keyword>
<dbReference type="InterPro" id="IPR001138">
    <property type="entry name" value="Zn2Cys6_DnaBD"/>
</dbReference>
<dbReference type="Pfam" id="PF04082">
    <property type="entry name" value="Fungal_trans"/>
    <property type="match status" value="1"/>
</dbReference>
<organism evidence="5 6">
    <name type="scientific">Chaetomium fimeti</name>
    <dbReference type="NCBI Taxonomy" id="1854472"/>
    <lineage>
        <taxon>Eukaryota</taxon>
        <taxon>Fungi</taxon>
        <taxon>Dikarya</taxon>
        <taxon>Ascomycota</taxon>
        <taxon>Pezizomycotina</taxon>
        <taxon>Sordariomycetes</taxon>
        <taxon>Sordariomycetidae</taxon>
        <taxon>Sordariales</taxon>
        <taxon>Chaetomiaceae</taxon>
        <taxon>Chaetomium</taxon>
    </lineage>
</organism>
<keyword evidence="1" id="KW-0479">Metal-binding</keyword>
<accession>A0AAE0HAQ4</accession>
<protein>
    <recommendedName>
        <fullName evidence="4">Zn(2)-C6 fungal-type domain-containing protein</fullName>
    </recommendedName>
</protein>
<dbReference type="EMBL" id="JAUEPN010000006">
    <property type="protein sequence ID" value="KAK3292976.1"/>
    <property type="molecule type" value="Genomic_DNA"/>
</dbReference>
<dbReference type="PROSITE" id="PS50048">
    <property type="entry name" value="ZN2_CY6_FUNGAL_2"/>
    <property type="match status" value="1"/>
</dbReference>
<dbReference type="SUPFAM" id="SSF57701">
    <property type="entry name" value="Zn2/Cys6 DNA-binding domain"/>
    <property type="match status" value="1"/>
</dbReference>
<sequence>MLPNRQSSESELDMTQDTTPPAARRTRGPRVSRACARCRLGKLRCDGQTPACAPCADRGHSCVYPATQRMRGPGKSKQRIEALEGRLAALESRLRLESRTDLSEMALRSPESMPSTHASSSPPNSRDISAFGGLMLPFHQLSQRSTVEECTKPLDRLVMSPLSVEASDLGLIEKFIGDVCAELPFMRPQWFIDQISLPGATGVSEAWWQGITNAITANAIYFKAPDSPFREVAAYAWAFFRNAYAVLPELILNGNNLGAAQAIMAMAMFMRQSADTRATALLFSLAVRIQLSAGLDVKAASESVTSPVDEENRNRLFWAAFIFDMDMAVNTGLPPVNADEVVRPGRPGGHCPQHGALSPPDALSHGGWEDIVFRLRVELAGIQRRIAIQFVAANQAELFALESEIEAWSLRVPVSIRPDWPDKPQSASSDDEVAGVSIAMLHFAYYNSVAMICWAAIRHVASQLVESPRTLDSPIDSTVNDRMGGHKSVARAAARASICCMSRFPTQVFPELWRALCHPVAASIALMALVCKEPTHPEAQGDLLLLSWFAGFLERMVRDEGYDLERMRDGICTFEKVATHAVSAAMTSDMPVNPALWPLTLASGHTGKALATMLTCASYHPMYIAQSFMSNTPNRDHDNAKKLADILGLQWGNNDYGPFVPDSLMPSTYGFTFSSSGLR</sequence>
<evidence type="ECO:0000259" key="4">
    <source>
        <dbReference type="PROSITE" id="PS50048"/>
    </source>
</evidence>
<evidence type="ECO:0000256" key="3">
    <source>
        <dbReference type="SAM" id="MobiDB-lite"/>
    </source>
</evidence>
<name>A0AAE0HAQ4_9PEZI</name>
<comment type="caution">
    <text evidence="5">The sequence shown here is derived from an EMBL/GenBank/DDBJ whole genome shotgun (WGS) entry which is preliminary data.</text>
</comment>
<feature type="compositionally biased region" description="Polar residues" evidence="3">
    <location>
        <begin position="1"/>
        <end position="17"/>
    </location>
</feature>
<feature type="domain" description="Zn(2)-C6 fungal-type" evidence="4">
    <location>
        <begin position="34"/>
        <end position="64"/>
    </location>
</feature>
<dbReference type="GeneID" id="87836255"/>
<evidence type="ECO:0000256" key="1">
    <source>
        <dbReference type="ARBA" id="ARBA00022723"/>
    </source>
</evidence>
<keyword evidence="6" id="KW-1185">Reference proteome</keyword>
<dbReference type="CDD" id="cd00067">
    <property type="entry name" value="GAL4"/>
    <property type="match status" value="1"/>
</dbReference>
<dbReference type="SMART" id="SM00066">
    <property type="entry name" value="GAL4"/>
    <property type="match status" value="1"/>
</dbReference>
<dbReference type="Pfam" id="PF00172">
    <property type="entry name" value="Zn_clus"/>
    <property type="match status" value="1"/>
</dbReference>
<dbReference type="InterPro" id="IPR036864">
    <property type="entry name" value="Zn2-C6_fun-type_DNA-bd_sf"/>
</dbReference>